<accession>S7ZI46</accession>
<gene>
    <name evidence="6" type="ORF">PDE_05261</name>
</gene>
<dbReference type="Pfam" id="PF04430">
    <property type="entry name" value="DUF498"/>
    <property type="match status" value="1"/>
</dbReference>
<keyword evidence="7" id="KW-1185">Reference proteome</keyword>
<proteinExistence type="inferred from homology"/>
<reference evidence="6 7" key="1">
    <citation type="journal article" date="2013" name="PLoS ONE">
        <title>Genomic and secretomic analyses reveal unique features of the lignocellulolytic enzyme system of Penicillium decumbens.</title>
        <authorList>
            <person name="Liu G."/>
            <person name="Zhang L."/>
            <person name="Wei X."/>
            <person name="Zou G."/>
            <person name="Qin Y."/>
            <person name="Ma L."/>
            <person name="Li J."/>
            <person name="Zheng H."/>
            <person name="Wang S."/>
            <person name="Wang C."/>
            <person name="Xun L."/>
            <person name="Zhao G.-P."/>
            <person name="Zhou Z."/>
            <person name="Qu Y."/>
        </authorList>
    </citation>
    <scope>NUCLEOTIDE SEQUENCE [LARGE SCALE GENOMIC DNA]</scope>
    <source>
        <strain evidence="7">114-2 / CGMCC 5302</strain>
    </source>
</reference>
<feature type="region of interest" description="Disordered" evidence="5">
    <location>
        <begin position="37"/>
        <end position="80"/>
    </location>
</feature>
<dbReference type="PANTHER" id="PTHR21192">
    <property type="entry name" value="NUCLEAR PROTEIN E3-3"/>
    <property type="match status" value="1"/>
</dbReference>
<sequence>MHSPSPQLLRALRTTLLSVHARGSLRGVSRLPTAVTTFNAPSSTRNSSSHIQPARMIPRSHTHKPTTHDRGPESQEDTQTDFGTLDVLGNTPVPSTAIDACLDSGFHLNSGVKITGGDALLLVGGEAFSWRPWKAFEGAENDQAAKASMINAKGQFELDEQVWGLLSVVWPRPDMLILGLGGGMYPLSPATKRHINSLGIRVDIQDTRNAAAQFNLLATERGVSEIAAALIPIGWKG</sequence>
<comment type="subcellular location">
    <subcellularLocation>
        <location evidence="1">Mitochondrion</location>
    </subcellularLocation>
</comment>
<dbReference type="PANTHER" id="PTHR21192:SF2">
    <property type="entry name" value="NADH DEHYDROGENASE [UBIQUINONE] 1 ALPHA SUBCOMPLEX ASSEMBLY FACTOR 3"/>
    <property type="match status" value="1"/>
</dbReference>
<protein>
    <recommendedName>
        <fullName evidence="2">NADH dehydrogenase [ubiquinone] 1 alpha subcomplex assembly factor 3</fullName>
    </recommendedName>
</protein>
<dbReference type="InterPro" id="IPR036748">
    <property type="entry name" value="MTH938-like_sf"/>
</dbReference>
<feature type="compositionally biased region" description="Polar residues" evidence="5">
    <location>
        <begin position="37"/>
        <end position="51"/>
    </location>
</feature>
<dbReference type="InterPro" id="IPR007523">
    <property type="entry name" value="NDUFAF3/AAMDC"/>
</dbReference>
<dbReference type="EMBL" id="KB644412">
    <property type="protein sequence ID" value="EPS30310.1"/>
    <property type="molecule type" value="Genomic_DNA"/>
</dbReference>
<dbReference type="HOGENOM" id="CLU_074390_0_1_1"/>
<dbReference type="GO" id="GO:0005743">
    <property type="term" value="C:mitochondrial inner membrane"/>
    <property type="evidence" value="ECO:0007669"/>
    <property type="project" value="TreeGrafter"/>
</dbReference>
<dbReference type="Proteomes" id="UP000019376">
    <property type="component" value="Unassembled WGS sequence"/>
</dbReference>
<dbReference type="STRING" id="933388.S7ZI46"/>
<dbReference type="Gene3D" id="3.40.1230.10">
    <property type="entry name" value="MTH938-like"/>
    <property type="match status" value="1"/>
</dbReference>
<dbReference type="OrthoDB" id="20681at2759"/>
<dbReference type="GO" id="GO:0032981">
    <property type="term" value="P:mitochondrial respiratory chain complex I assembly"/>
    <property type="evidence" value="ECO:0007669"/>
    <property type="project" value="InterPro"/>
</dbReference>
<evidence type="ECO:0000313" key="7">
    <source>
        <dbReference type="Proteomes" id="UP000019376"/>
    </source>
</evidence>
<comment type="similarity">
    <text evidence="4">Belongs to the NDUFAF3 family.</text>
</comment>
<dbReference type="AlphaFoldDB" id="S7ZI46"/>
<organism evidence="6 7">
    <name type="scientific">Penicillium oxalicum (strain 114-2 / CGMCC 5302)</name>
    <name type="common">Penicillium decumbens</name>
    <dbReference type="NCBI Taxonomy" id="933388"/>
    <lineage>
        <taxon>Eukaryota</taxon>
        <taxon>Fungi</taxon>
        <taxon>Dikarya</taxon>
        <taxon>Ascomycota</taxon>
        <taxon>Pezizomycotina</taxon>
        <taxon>Eurotiomycetes</taxon>
        <taxon>Eurotiomycetidae</taxon>
        <taxon>Eurotiales</taxon>
        <taxon>Aspergillaceae</taxon>
        <taxon>Penicillium</taxon>
    </lineage>
</organism>
<dbReference type="CDD" id="cd05125">
    <property type="entry name" value="Mth938_2P1-like"/>
    <property type="match status" value="1"/>
</dbReference>
<dbReference type="PhylomeDB" id="S7ZI46"/>
<evidence type="ECO:0000256" key="3">
    <source>
        <dbReference type="ARBA" id="ARBA00023128"/>
    </source>
</evidence>
<dbReference type="eggNOG" id="KOG3363">
    <property type="taxonomic scope" value="Eukaryota"/>
</dbReference>
<evidence type="ECO:0000256" key="5">
    <source>
        <dbReference type="SAM" id="MobiDB-lite"/>
    </source>
</evidence>
<name>S7ZI46_PENO1</name>
<keyword evidence="3" id="KW-0496">Mitochondrion</keyword>
<evidence type="ECO:0000313" key="6">
    <source>
        <dbReference type="EMBL" id="EPS30310.1"/>
    </source>
</evidence>
<dbReference type="InterPro" id="IPR034095">
    <property type="entry name" value="NDUF3"/>
</dbReference>
<evidence type="ECO:0000256" key="2">
    <source>
        <dbReference type="ARBA" id="ARBA00021776"/>
    </source>
</evidence>
<dbReference type="FunFam" id="3.40.1230.10:FF:000005">
    <property type="entry name" value="NADH dehydrogenase [ubiquinone]alpha subcomplex assembly factor"/>
    <property type="match status" value="1"/>
</dbReference>
<evidence type="ECO:0000256" key="1">
    <source>
        <dbReference type="ARBA" id="ARBA00004173"/>
    </source>
</evidence>
<dbReference type="SUPFAM" id="SSF64076">
    <property type="entry name" value="MTH938-like"/>
    <property type="match status" value="1"/>
</dbReference>
<evidence type="ECO:0000256" key="4">
    <source>
        <dbReference type="ARBA" id="ARBA00049984"/>
    </source>
</evidence>